<proteinExistence type="predicted"/>
<protein>
    <submittedName>
        <fullName evidence="2">11279_t:CDS:1</fullName>
    </submittedName>
</protein>
<dbReference type="EMBL" id="CAJVPL010004198">
    <property type="protein sequence ID" value="CAG8644515.1"/>
    <property type="molecule type" value="Genomic_DNA"/>
</dbReference>
<feature type="region of interest" description="Disordered" evidence="1">
    <location>
        <begin position="1"/>
        <end position="28"/>
    </location>
</feature>
<reference evidence="2" key="1">
    <citation type="submission" date="2021-06" db="EMBL/GenBank/DDBJ databases">
        <authorList>
            <person name="Kallberg Y."/>
            <person name="Tangrot J."/>
            <person name="Rosling A."/>
        </authorList>
    </citation>
    <scope>NUCLEOTIDE SEQUENCE</scope>
    <source>
        <strain evidence="2">MT106</strain>
    </source>
</reference>
<sequence>MCHGKELNERQNGEMITAKKTSGPNNNTRQTLSQIRLNYINKTISTQTIHNELAKKEAVAYEHWTVEDFKKSFGQINLLTHSFKLRVLDACESSEEFHKDYIAATVTIAQLVKEEWDAVPESYYRNLIKSMPRRGSSCILQRMGSNEALICTKMSNIPGNSQFYYDSYLSTSK</sequence>
<feature type="compositionally biased region" description="Basic and acidic residues" evidence="1">
    <location>
        <begin position="1"/>
        <end position="12"/>
    </location>
</feature>
<evidence type="ECO:0000313" key="2">
    <source>
        <dbReference type="EMBL" id="CAG8644515.1"/>
    </source>
</evidence>
<gene>
    <name evidence="2" type="ORF">AGERDE_LOCUS11134</name>
</gene>
<dbReference type="Proteomes" id="UP000789831">
    <property type="component" value="Unassembled WGS sequence"/>
</dbReference>
<comment type="caution">
    <text evidence="2">The sequence shown here is derived from an EMBL/GenBank/DDBJ whole genome shotgun (WGS) entry which is preliminary data.</text>
</comment>
<evidence type="ECO:0000256" key="1">
    <source>
        <dbReference type="SAM" id="MobiDB-lite"/>
    </source>
</evidence>
<dbReference type="AlphaFoldDB" id="A0A9N9DQK3"/>
<feature type="compositionally biased region" description="Polar residues" evidence="1">
    <location>
        <begin position="19"/>
        <end position="28"/>
    </location>
</feature>
<accession>A0A9N9DQK3</accession>
<dbReference type="OrthoDB" id="8627217at2759"/>
<organism evidence="2 3">
    <name type="scientific">Ambispora gerdemannii</name>
    <dbReference type="NCBI Taxonomy" id="144530"/>
    <lineage>
        <taxon>Eukaryota</taxon>
        <taxon>Fungi</taxon>
        <taxon>Fungi incertae sedis</taxon>
        <taxon>Mucoromycota</taxon>
        <taxon>Glomeromycotina</taxon>
        <taxon>Glomeromycetes</taxon>
        <taxon>Archaeosporales</taxon>
        <taxon>Ambisporaceae</taxon>
        <taxon>Ambispora</taxon>
    </lineage>
</organism>
<name>A0A9N9DQK3_9GLOM</name>
<keyword evidence="3" id="KW-1185">Reference proteome</keyword>
<evidence type="ECO:0000313" key="3">
    <source>
        <dbReference type="Proteomes" id="UP000789831"/>
    </source>
</evidence>